<dbReference type="Proteomes" id="UP000829817">
    <property type="component" value="Chromosome"/>
</dbReference>
<gene>
    <name evidence="5" type="primary">mtnN</name>
    <name evidence="7" type="ORF">LVJ83_07320</name>
</gene>
<evidence type="ECO:0000256" key="4">
    <source>
        <dbReference type="ARBA" id="ARBA00023167"/>
    </source>
</evidence>
<protein>
    <recommendedName>
        <fullName evidence="5">5'-methylthioadenosine/S-adenosylhomocysteine nucleosidase</fullName>
        <shortName evidence="5">MTA/SAH nucleosidase</shortName>
        <shortName evidence="5">MTAN</shortName>
        <ecNumber evidence="5">3.2.2.9</ecNumber>
    </recommendedName>
    <alternativeName>
        <fullName evidence="5">5'-deoxyadenosine nucleosidase</fullName>
        <shortName evidence="5">DOA nucleosidase</shortName>
        <shortName evidence="5">dAdo nucleosidase</shortName>
    </alternativeName>
    <alternativeName>
        <fullName evidence="5">5'-methylthioadenosine nucleosidase</fullName>
        <shortName evidence="5">MTA nucleosidase</shortName>
    </alternativeName>
    <alternativeName>
        <fullName evidence="5">S-adenosylhomocysteine nucleosidase</fullName>
        <shortName evidence="5">AdoHcy nucleosidase</shortName>
        <shortName evidence="5">SAH nucleosidase</shortName>
        <shortName evidence="5">SRH nucleosidase</shortName>
    </alternativeName>
</protein>
<evidence type="ECO:0000259" key="6">
    <source>
        <dbReference type="Pfam" id="PF01048"/>
    </source>
</evidence>
<evidence type="ECO:0000256" key="5">
    <source>
        <dbReference type="HAMAP-Rule" id="MF_01684"/>
    </source>
</evidence>
<name>A0ABY4DPL6_9NEIS</name>
<keyword evidence="8" id="KW-1185">Reference proteome</keyword>
<dbReference type="NCBIfam" id="NF004079">
    <property type="entry name" value="PRK05584.1"/>
    <property type="match status" value="1"/>
</dbReference>
<dbReference type="EC" id="3.2.2.9" evidence="5"/>
<comment type="similarity">
    <text evidence="5">Belongs to the PNP/UDP phosphorylase family. MtnN subfamily.</text>
</comment>
<feature type="binding site" evidence="5">
    <location>
        <position position="162"/>
    </location>
    <ligand>
        <name>substrate</name>
    </ligand>
</feature>
<dbReference type="Gene3D" id="3.40.50.1580">
    <property type="entry name" value="Nucleoside phosphorylase domain"/>
    <property type="match status" value="1"/>
</dbReference>
<comment type="pathway">
    <text evidence="1 5">Amino-acid biosynthesis; L-methionine biosynthesis via salvage pathway; S-methyl-5-thio-alpha-D-ribose 1-phosphate from S-methyl-5'-thioadenosine (hydrolase route): step 1/2.</text>
</comment>
<dbReference type="SUPFAM" id="SSF53167">
    <property type="entry name" value="Purine and uridine phosphorylases"/>
    <property type="match status" value="1"/>
</dbReference>
<dbReference type="GO" id="GO:0008782">
    <property type="term" value="F:adenosylhomocysteine nucleosidase activity"/>
    <property type="evidence" value="ECO:0007669"/>
    <property type="project" value="UniProtKB-EC"/>
</dbReference>
<keyword evidence="2 5" id="KW-0028">Amino-acid biosynthesis</keyword>
<feature type="active site" description="Proton acceptor" evidence="5">
    <location>
        <position position="21"/>
    </location>
</feature>
<feature type="binding site" evidence="5">
    <location>
        <begin position="183"/>
        <end position="184"/>
    </location>
    <ligand>
        <name>substrate</name>
    </ligand>
</feature>
<dbReference type="EMBL" id="CP091508">
    <property type="protein sequence ID" value="UOO80801.1"/>
    <property type="molecule type" value="Genomic_DNA"/>
</dbReference>
<dbReference type="InterPro" id="IPR010049">
    <property type="entry name" value="MTA_SAH_Nsdase"/>
</dbReference>
<evidence type="ECO:0000313" key="7">
    <source>
        <dbReference type="EMBL" id="UOO80801.1"/>
    </source>
</evidence>
<evidence type="ECO:0000313" key="8">
    <source>
        <dbReference type="Proteomes" id="UP000829817"/>
    </source>
</evidence>
<feature type="active site" description="Proton donor" evidence="5">
    <location>
        <position position="207"/>
    </location>
</feature>
<feature type="binding site" evidence="5">
    <location>
        <position position="87"/>
    </location>
    <ligand>
        <name>substrate</name>
    </ligand>
</feature>
<accession>A0ABY4DPL6</accession>
<dbReference type="PANTHER" id="PTHR46832">
    <property type="entry name" value="5'-METHYLTHIOADENOSINE/S-ADENOSYLHOMOCYSTEINE NUCLEOSIDASE"/>
    <property type="match status" value="1"/>
</dbReference>
<comment type="catalytic activity">
    <reaction evidence="5">
        <text>S-adenosyl-L-homocysteine + H2O = S-(5-deoxy-D-ribos-5-yl)-L-homocysteine + adenine</text>
        <dbReference type="Rhea" id="RHEA:17805"/>
        <dbReference type="ChEBI" id="CHEBI:15377"/>
        <dbReference type="ChEBI" id="CHEBI:16708"/>
        <dbReference type="ChEBI" id="CHEBI:57856"/>
        <dbReference type="ChEBI" id="CHEBI:58195"/>
        <dbReference type="EC" id="3.2.2.9"/>
    </reaction>
</comment>
<evidence type="ECO:0000256" key="3">
    <source>
        <dbReference type="ARBA" id="ARBA00022801"/>
    </source>
</evidence>
<comment type="function">
    <text evidence="5">Catalyzes the irreversible cleavage of the glycosidic bond in both 5'-methylthioadenosine (MTA) and S-adenosylhomocysteine (SAH/AdoHcy) to adenine and the corresponding thioribose, 5'-methylthioribose and S-ribosylhomocysteine, respectively. Also cleaves 5'-deoxyadenosine, a toxic by-product of radical S-adenosylmethionine (SAM) enzymes, into 5-deoxyribose and adenine.</text>
</comment>
<dbReference type="NCBIfam" id="TIGR01704">
    <property type="entry name" value="MTA_SAH-Nsdase"/>
    <property type="match status" value="1"/>
</dbReference>
<keyword evidence="3 5" id="KW-0378">Hydrolase</keyword>
<keyword evidence="7" id="KW-0326">Glycosidase</keyword>
<evidence type="ECO:0000256" key="1">
    <source>
        <dbReference type="ARBA" id="ARBA00004945"/>
    </source>
</evidence>
<feature type="domain" description="Nucleoside phosphorylase" evidence="6">
    <location>
        <begin position="11"/>
        <end position="236"/>
    </location>
</feature>
<keyword evidence="4 5" id="KW-0486">Methionine biosynthesis</keyword>
<sequence>MQTTSLKQAATVAVIGAMAQEIELLKAGMSDVRSEQFGAFSVHYGRYGGKNMVLALSGIGKVNAAVATAVVIQRFKPDCVINTGSAGGLGQGLKVGDVVIGSRVVHHDVDVTAFGYAVGQVPQLPAVFDSDALLVRTASRAAAVFEGAAVHCGLIASGDQFIHSSDKVAAIRAAFAGVQVVEMEAAAIAQACLQLAVPFVVIRAVSDLADEKADVSFEEFLQTAAVNSAKMVQQIVQAL</sequence>
<dbReference type="InterPro" id="IPR035994">
    <property type="entry name" value="Nucleoside_phosphorylase_sf"/>
</dbReference>
<comment type="catalytic activity">
    <reaction evidence="5">
        <text>5'-deoxyadenosine + H2O = 5-deoxy-D-ribose + adenine</text>
        <dbReference type="Rhea" id="RHEA:29859"/>
        <dbReference type="ChEBI" id="CHEBI:15377"/>
        <dbReference type="ChEBI" id="CHEBI:16708"/>
        <dbReference type="ChEBI" id="CHEBI:17319"/>
        <dbReference type="ChEBI" id="CHEBI:149540"/>
        <dbReference type="EC" id="3.2.2.9"/>
    </reaction>
</comment>
<dbReference type="InterPro" id="IPR000845">
    <property type="entry name" value="Nucleoside_phosphorylase_d"/>
</dbReference>
<dbReference type="CDD" id="cd09008">
    <property type="entry name" value="MTAN"/>
    <property type="match status" value="1"/>
</dbReference>
<reference evidence="7 8" key="1">
    <citation type="journal article" date="2022" name="Res Sq">
        <title>Evolution of multicellular longitudinally dividing oral cavity symbionts (Neisseriaceae).</title>
        <authorList>
            <person name="Nyongesa S."/>
            <person name="Weber P."/>
            <person name="Bernet E."/>
            <person name="Pullido F."/>
            <person name="Nieckarz M."/>
            <person name="Delaby M."/>
            <person name="Nieves C."/>
            <person name="Viehboeck T."/>
            <person name="Krause N."/>
            <person name="Rivera-Millot A."/>
            <person name="Nakamura A."/>
            <person name="Vischer N."/>
            <person name="VanNieuwenhze M."/>
            <person name="Brun Y."/>
            <person name="Cava F."/>
            <person name="Bulgheresi S."/>
            <person name="Veyrier F."/>
        </authorList>
    </citation>
    <scope>NUCLEOTIDE SEQUENCE [LARGE SCALE GENOMIC DNA]</scope>
    <source>
        <strain evidence="7 8">CCUG 63373m</strain>
    </source>
</reference>
<dbReference type="HAMAP" id="MF_01684">
    <property type="entry name" value="Salvage_MtnN"/>
    <property type="match status" value="1"/>
</dbReference>
<dbReference type="PANTHER" id="PTHR46832:SF1">
    <property type="entry name" value="5'-METHYLTHIOADENOSINE_S-ADENOSYLHOMOCYSTEINE NUCLEOSIDASE"/>
    <property type="match status" value="1"/>
</dbReference>
<proteinExistence type="inferred from homology"/>
<dbReference type="Pfam" id="PF01048">
    <property type="entry name" value="PNP_UDP_1"/>
    <property type="match status" value="1"/>
</dbReference>
<comment type="catalytic activity">
    <reaction evidence="5">
        <text>S-methyl-5'-thioadenosine + H2O = 5-(methylsulfanyl)-D-ribose + adenine</text>
        <dbReference type="Rhea" id="RHEA:13617"/>
        <dbReference type="ChEBI" id="CHEBI:15377"/>
        <dbReference type="ChEBI" id="CHEBI:16708"/>
        <dbReference type="ChEBI" id="CHEBI:17509"/>
        <dbReference type="ChEBI" id="CHEBI:78440"/>
        <dbReference type="EC" id="3.2.2.9"/>
    </reaction>
</comment>
<organism evidence="7 8">
    <name type="scientific">Uruburuella testudinis</name>
    <dbReference type="NCBI Taxonomy" id="1282863"/>
    <lineage>
        <taxon>Bacteria</taxon>
        <taxon>Pseudomonadati</taxon>
        <taxon>Pseudomonadota</taxon>
        <taxon>Betaproteobacteria</taxon>
        <taxon>Neisseriales</taxon>
        <taxon>Neisseriaceae</taxon>
        <taxon>Uruburuella</taxon>
    </lineage>
</organism>
<evidence type="ECO:0000256" key="2">
    <source>
        <dbReference type="ARBA" id="ARBA00022605"/>
    </source>
</evidence>
<dbReference type="RefSeq" id="WP_244783872.1">
    <property type="nucleotide sequence ID" value="NZ_CP091508.1"/>
</dbReference>